<comment type="subcellular location">
    <subcellularLocation>
        <location evidence="1">Cell membrane</location>
        <topology evidence="1">Multi-pass membrane protein</topology>
    </subcellularLocation>
</comment>
<evidence type="ECO:0000256" key="2">
    <source>
        <dbReference type="ARBA" id="ARBA00022475"/>
    </source>
</evidence>
<reference evidence="16" key="1">
    <citation type="journal article" date="2017" name="PLoS ONE">
        <title>The Agassiz's desert tortoise genome provides a resource for the conservation of a threatened species.</title>
        <authorList>
            <person name="Tollis M."/>
            <person name="DeNardo D.F."/>
            <person name="Cornelius J.A."/>
            <person name="Dolby G.A."/>
            <person name="Edwards T."/>
            <person name="Henen B.T."/>
            <person name="Karl A.E."/>
            <person name="Murphy R.W."/>
            <person name="Kusumi K."/>
        </authorList>
    </citation>
    <scope>NUCLEOTIDE SEQUENCE [LARGE SCALE GENOMIC DNA]</scope>
</reference>
<dbReference type="GO" id="GO:0008188">
    <property type="term" value="F:neuropeptide receptor activity"/>
    <property type="evidence" value="ECO:0007669"/>
    <property type="project" value="TreeGrafter"/>
</dbReference>
<reference evidence="15" key="3">
    <citation type="submission" date="2025-09" db="UniProtKB">
        <authorList>
            <consortium name="Ensembl"/>
        </authorList>
    </citation>
    <scope>IDENTIFICATION</scope>
</reference>
<protein>
    <recommendedName>
        <fullName evidence="14">G-protein coupled receptors family 1 profile domain-containing protein</fullName>
    </recommendedName>
</protein>
<keyword evidence="8" id="KW-1015">Disulfide bond</keyword>
<reference evidence="15" key="2">
    <citation type="submission" date="2025-08" db="UniProtKB">
        <authorList>
            <consortium name="Ensembl"/>
        </authorList>
    </citation>
    <scope>IDENTIFICATION</scope>
</reference>
<dbReference type="InterPro" id="IPR017452">
    <property type="entry name" value="GPCR_Rhodpsn_7TM"/>
</dbReference>
<dbReference type="Ensembl" id="ENSGAGT00000006601.1">
    <property type="protein sequence ID" value="ENSGAGP00000005663.1"/>
    <property type="gene ID" value="ENSGAGG00000004599.1"/>
</dbReference>
<dbReference type="Proteomes" id="UP000291020">
    <property type="component" value="Unassembled WGS sequence"/>
</dbReference>
<keyword evidence="3 13" id="KW-0812">Transmembrane</keyword>
<evidence type="ECO:0000313" key="15">
    <source>
        <dbReference type="Ensembl" id="ENSGAGP00000005663.1"/>
    </source>
</evidence>
<dbReference type="PRINTS" id="PR01822">
    <property type="entry name" value="CCYSTOKININR"/>
</dbReference>
<evidence type="ECO:0000256" key="11">
    <source>
        <dbReference type="ARBA" id="ARBA00023224"/>
    </source>
</evidence>
<dbReference type="PROSITE" id="PS50262">
    <property type="entry name" value="G_PROTEIN_RECEP_F1_2"/>
    <property type="match status" value="1"/>
</dbReference>
<evidence type="ECO:0000259" key="14">
    <source>
        <dbReference type="PROSITE" id="PS50262"/>
    </source>
</evidence>
<sequence>MAVAYGLISRELYRGIRFEMDVKREATGLQHGSTEPLAPGMEDDGCYVQLARPGGALELSLLGRVGTGQQDRARVNSSQAMLLAKKRVIRMLIVIVVMFFLCWLPIFSANTWRAFAAASAQRALSGAPISFIHLLSYTSACTNPLIYCFMNRRFRSAFAATFACCRPRAPLASPHQQPGVPLAPTVSTAWCPSISSLGPL</sequence>
<evidence type="ECO:0000256" key="9">
    <source>
        <dbReference type="ARBA" id="ARBA00023170"/>
    </source>
</evidence>
<evidence type="ECO:0000256" key="7">
    <source>
        <dbReference type="ARBA" id="ARBA00023139"/>
    </source>
</evidence>
<evidence type="ECO:0000256" key="3">
    <source>
        <dbReference type="ARBA" id="ARBA00022692"/>
    </source>
</evidence>
<name>A0A452GUC2_9SAUR</name>
<dbReference type="PRINTS" id="PR00237">
    <property type="entry name" value="GPCRRHODOPSN"/>
</dbReference>
<feature type="domain" description="G-protein coupled receptors family 1 profile" evidence="14">
    <location>
        <begin position="1"/>
        <end position="147"/>
    </location>
</feature>
<keyword evidence="4 13" id="KW-1133">Transmembrane helix</keyword>
<dbReference type="InterPro" id="IPR009126">
    <property type="entry name" value="Cholcskin_rcpt"/>
</dbReference>
<keyword evidence="5" id="KW-0297">G-protein coupled receptor</keyword>
<dbReference type="GO" id="GO:0005886">
    <property type="term" value="C:plasma membrane"/>
    <property type="evidence" value="ECO:0007669"/>
    <property type="project" value="UniProtKB-SubCell"/>
</dbReference>
<keyword evidence="6 13" id="KW-0472">Membrane</keyword>
<feature type="transmembrane region" description="Helical" evidence="13">
    <location>
        <begin position="127"/>
        <end position="149"/>
    </location>
</feature>
<evidence type="ECO:0000256" key="1">
    <source>
        <dbReference type="ARBA" id="ARBA00004651"/>
    </source>
</evidence>
<evidence type="ECO:0000313" key="16">
    <source>
        <dbReference type="Proteomes" id="UP000291020"/>
    </source>
</evidence>
<keyword evidence="7" id="KW-0564">Palmitate</keyword>
<dbReference type="InterPro" id="IPR000276">
    <property type="entry name" value="GPCR_Rhodpsn"/>
</dbReference>
<dbReference type="Pfam" id="PF00001">
    <property type="entry name" value="7tm_1"/>
    <property type="match status" value="1"/>
</dbReference>
<keyword evidence="11" id="KW-0807">Transducer</keyword>
<dbReference type="PANTHER" id="PTHR24238:SF75">
    <property type="entry name" value="CHOLECYSTOKININ-LIKE RECEPTOR AT 17D1-RELATED"/>
    <property type="match status" value="1"/>
</dbReference>
<dbReference type="STRING" id="38772.ENSGAGP00000005663"/>
<accession>A0A452GUC2</accession>
<dbReference type="SUPFAM" id="SSF81321">
    <property type="entry name" value="Family A G protein-coupled receptor-like"/>
    <property type="match status" value="1"/>
</dbReference>
<evidence type="ECO:0000256" key="6">
    <source>
        <dbReference type="ARBA" id="ARBA00023136"/>
    </source>
</evidence>
<dbReference type="Gene3D" id="1.20.1070.10">
    <property type="entry name" value="Rhodopsin 7-helix transmembrane proteins"/>
    <property type="match status" value="1"/>
</dbReference>
<evidence type="ECO:0000256" key="12">
    <source>
        <dbReference type="ARBA" id="ARBA00023288"/>
    </source>
</evidence>
<dbReference type="AlphaFoldDB" id="A0A452GUC2"/>
<keyword evidence="2" id="KW-1003">Cell membrane</keyword>
<keyword evidence="16" id="KW-1185">Reference proteome</keyword>
<evidence type="ECO:0000256" key="4">
    <source>
        <dbReference type="ARBA" id="ARBA00022989"/>
    </source>
</evidence>
<evidence type="ECO:0000256" key="5">
    <source>
        <dbReference type="ARBA" id="ARBA00023040"/>
    </source>
</evidence>
<keyword evidence="9" id="KW-0675">Receptor</keyword>
<dbReference type="PANTHER" id="PTHR24238">
    <property type="entry name" value="G-PROTEIN COUPLED RECEPTOR"/>
    <property type="match status" value="1"/>
</dbReference>
<evidence type="ECO:0000256" key="10">
    <source>
        <dbReference type="ARBA" id="ARBA00023180"/>
    </source>
</evidence>
<feature type="transmembrane region" description="Helical" evidence="13">
    <location>
        <begin position="88"/>
        <end position="107"/>
    </location>
</feature>
<organism evidence="15 16">
    <name type="scientific">Gopherus agassizii</name>
    <name type="common">Agassiz's desert tortoise</name>
    <dbReference type="NCBI Taxonomy" id="38772"/>
    <lineage>
        <taxon>Eukaryota</taxon>
        <taxon>Metazoa</taxon>
        <taxon>Chordata</taxon>
        <taxon>Craniata</taxon>
        <taxon>Vertebrata</taxon>
        <taxon>Euteleostomi</taxon>
        <taxon>Archelosauria</taxon>
        <taxon>Testudinata</taxon>
        <taxon>Testudines</taxon>
        <taxon>Cryptodira</taxon>
        <taxon>Durocryptodira</taxon>
        <taxon>Testudinoidea</taxon>
        <taxon>Testudinidae</taxon>
        <taxon>Gopherus</taxon>
    </lineage>
</organism>
<evidence type="ECO:0000256" key="13">
    <source>
        <dbReference type="SAM" id="Phobius"/>
    </source>
</evidence>
<proteinExistence type="predicted"/>
<keyword evidence="10" id="KW-0325">Glycoprotein</keyword>
<evidence type="ECO:0000256" key="8">
    <source>
        <dbReference type="ARBA" id="ARBA00023157"/>
    </source>
</evidence>
<keyword evidence="12" id="KW-0449">Lipoprotein</keyword>